<evidence type="ECO:0000259" key="1">
    <source>
        <dbReference type="Pfam" id="PF13490"/>
    </source>
</evidence>
<comment type="caution">
    <text evidence="2">The sequence shown here is derived from an EMBL/GenBank/DDBJ whole genome shotgun (WGS) entry which is preliminary data.</text>
</comment>
<sequence>MNCNEFKQCLDAFVGDELPEVLATRMREHAGTCAACSVDLEAARFVAERIASGHAPEPEAGFEARMFRGIRNGNPAGSVASGSIPRSGRSMATPLWGGAVAAALVLGLFIGSEVGREPEAPSQTADAPVQEPQLQTRQQVVRLAFTASQALENVTLTLELPANMELAPFPGHQTVSWKVNLQPGDNLLALPLNILFPGEGTLVAHLGEGNNRKTFRTEIREQKTEPSS</sequence>
<dbReference type="RefSeq" id="WP_149599904.1">
    <property type="nucleotide sequence ID" value="NZ_VTUU01000003.1"/>
</dbReference>
<proteinExistence type="predicted"/>
<feature type="domain" description="Putative zinc-finger" evidence="1">
    <location>
        <begin position="3"/>
        <end position="36"/>
    </location>
</feature>
<keyword evidence="3" id="KW-1185">Reference proteome</keyword>
<dbReference type="EMBL" id="VTUU01000003">
    <property type="protein sequence ID" value="KAA1174339.1"/>
    <property type="molecule type" value="Genomic_DNA"/>
</dbReference>
<reference evidence="2 3" key="1">
    <citation type="submission" date="2019-08" db="EMBL/GenBank/DDBJ databases">
        <title>Marinobacter ZYF650 sp. nov., a marine bacterium isolated from seawater of the Mariana trench.</title>
        <authorList>
            <person name="Ahmad W."/>
        </authorList>
    </citation>
    <scope>NUCLEOTIDE SEQUENCE [LARGE SCALE GENOMIC DNA]</scope>
    <source>
        <strain evidence="2 3">ZYF650</strain>
    </source>
</reference>
<evidence type="ECO:0000313" key="3">
    <source>
        <dbReference type="Proteomes" id="UP000323161"/>
    </source>
</evidence>
<dbReference type="Pfam" id="PF13490">
    <property type="entry name" value="zf-HC2"/>
    <property type="match status" value="1"/>
</dbReference>
<accession>A0A5B0VK89</accession>
<protein>
    <submittedName>
        <fullName evidence="2">Zf-HC2 domain-containing protein</fullName>
    </submittedName>
</protein>
<dbReference type="InterPro" id="IPR027383">
    <property type="entry name" value="Znf_put"/>
</dbReference>
<dbReference type="Proteomes" id="UP000323161">
    <property type="component" value="Unassembled WGS sequence"/>
</dbReference>
<gene>
    <name evidence="2" type="ORF">FWJ25_08870</name>
</gene>
<evidence type="ECO:0000313" key="2">
    <source>
        <dbReference type="EMBL" id="KAA1174339.1"/>
    </source>
</evidence>
<organism evidence="2 3">
    <name type="scientific">Marinobacter salinexigens</name>
    <dbReference type="NCBI Taxonomy" id="2919747"/>
    <lineage>
        <taxon>Bacteria</taxon>
        <taxon>Pseudomonadati</taxon>
        <taxon>Pseudomonadota</taxon>
        <taxon>Gammaproteobacteria</taxon>
        <taxon>Pseudomonadales</taxon>
        <taxon>Marinobacteraceae</taxon>
        <taxon>Marinobacter</taxon>
    </lineage>
</organism>
<dbReference type="AlphaFoldDB" id="A0A5B0VK89"/>
<name>A0A5B0VK89_9GAMM</name>